<dbReference type="SMR" id="A2E9B7"/>
<evidence type="ECO:0000313" key="1">
    <source>
        <dbReference type="EMBL" id="EAY10802.1"/>
    </source>
</evidence>
<name>A2E9B7_TRIV3</name>
<evidence type="ECO:0000313" key="2">
    <source>
        <dbReference type="Proteomes" id="UP000001542"/>
    </source>
</evidence>
<sequence>MSLTSQAVIMHEMQDWKSKFSFITIPEVQNAPYSNFRSLISENSDIIDISNIIEAVSMKLSIDVLKDISFSFPSEKNRIAQTAAATRTTLRFSPSNEVLASKPNAAYIANPSTIQKTLPQKYNKSKLNNRKIIIK</sequence>
<dbReference type="Proteomes" id="UP000001542">
    <property type="component" value="Unassembled WGS sequence"/>
</dbReference>
<accession>A2E9B7</accession>
<dbReference type="AlphaFoldDB" id="A2E9B7"/>
<organism evidence="1 2">
    <name type="scientific">Trichomonas vaginalis (strain ATCC PRA-98 / G3)</name>
    <dbReference type="NCBI Taxonomy" id="412133"/>
    <lineage>
        <taxon>Eukaryota</taxon>
        <taxon>Metamonada</taxon>
        <taxon>Parabasalia</taxon>
        <taxon>Trichomonadida</taxon>
        <taxon>Trichomonadidae</taxon>
        <taxon>Trichomonas</taxon>
    </lineage>
</organism>
<gene>
    <name evidence="1" type="ORF">TVAG_122060</name>
</gene>
<dbReference type="VEuPathDB" id="TrichDB:TVAGG3_0421130"/>
<protein>
    <submittedName>
        <fullName evidence="1">Uncharacterized protein</fullName>
    </submittedName>
</protein>
<dbReference type="InParanoid" id="A2E9B7"/>
<reference evidence="1" key="1">
    <citation type="submission" date="2006-10" db="EMBL/GenBank/DDBJ databases">
        <authorList>
            <person name="Amadeo P."/>
            <person name="Zhao Q."/>
            <person name="Wortman J."/>
            <person name="Fraser-Liggett C."/>
            <person name="Carlton J."/>
        </authorList>
    </citation>
    <scope>NUCLEOTIDE SEQUENCE</scope>
    <source>
        <strain evidence="1">G3</strain>
    </source>
</reference>
<proteinExistence type="predicted"/>
<keyword evidence="2" id="KW-1185">Reference proteome</keyword>
<dbReference type="VEuPathDB" id="TrichDB:TVAG_122060"/>
<dbReference type="EMBL" id="DS113332">
    <property type="protein sequence ID" value="EAY10802.1"/>
    <property type="molecule type" value="Genomic_DNA"/>
</dbReference>
<reference evidence="1" key="2">
    <citation type="journal article" date="2007" name="Science">
        <title>Draft genome sequence of the sexually transmitted pathogen Trichomonas vaginalis.</title>
        <authorList>
            <person name="Carlton J.M."/>
            <person name="Hirt R.P."/>
            <person name="Silva J.C."/>
            <person name="Delcher A.L."/>
            <person name="Schatz M."/>
            <person name="Zhao Q."/>
            <person name="Wortman J.R."/>
            <person name="Bidwell S.L."/>
            <person name="Alsmark U.C.M."/>
            <person name="Besteiro S."/>
            <person name="Sicheritz-Ponten T."/>
            <person name="Noel C.J."/>
            <person name="Dacks J.B."/>
            <person name="Foster P.G."/>
            <person name="Simillion C."/>
            <person name="Van de Peer Y."/>
            <person name="Miranda-Saavedra D."/>
            <person name="Barton G.J."/>
            <person name="Westrop G.D."/>
            <person name="Mueller S."/>
            <person name="Dessi D."/>
            <person name="Fiori P.L."/>
            <person name="Ren Q."/>
            <person name="Paulsen I."/>
            <person name="Zhang H."/>
            <person name="Bastida-Corcuera F.D."/>
            <person name="Simoes-Barbosa A."/>
            <person name="Brown M.T."/>
            <person name="Hayes R.D."/>
            <person name="Mukherjee M."/>
            <person name="Okumura C.Y."/>
            <person name="Schneider R."/>
            <person name="Smith A.J."/>
            <person name="Vanacova S."/>
            <person name="Villalvazo M."/>
            <person name="Haas B.J."/>
            <person name="Pertea M."/>
            <person name="Feldblyum T.V."/>
            <person name="Utterback T.R."/>
            <person name="Shu C.L."/>
            <person name="Osoegawa K."/>
            <person name="de Jong P.J."/>
            <person name="Hrdy I."/>
            <person name="Horvathova L."/>
            <person name="Zubacova Z."/>
            <person name="Dolezal P."/>
            <person name="Malik S.B."/>
            <person name="Logsdon J.M. Jr."/>
            <person name="Henze K."/>
            <person name="Gupta A."/>
            <person name="Wang C.C."/>
            <person name="Dunne R.L."/>
            <person name="Upcroft J.A."/>
            <person name="Upcroft P."/>
            <person name="White O."/>
            <person name="Salzberg S.L."/>
            <person name="Tang P."/>
            <person name="Chiu C.-H."/>
            <person name="Lee Y.-S."/>
            <person name="Embley T.M."/>
            <person name="Coombs G.H."/>
            <person name="Mottram J.C."/>
            <person name="Tachezy J."/>
            <person name="Fraser-Liggett C.M."/>
            <person name="Johnson P.J."/>
        </authorList>
    </citation>
    <scope>NUCLEOTIDE SEQUENCE [LARGE SCALE GENOMIC DNA]</scope>
    <source>
        <strain evidence="1">G3</strain>
    </source>
</reference>